<dbReference type="InterPro" id="IPR036318">
    <property type="entry name" value="FAD-bd_PCMH-like_sf"/>
</dbReference>
<dbReference type="Pfam" id="PF01565">
    <property type="entry name" value="FAD_binding_4"/>
    <property type="match status" value="1"/>
</dbReference>
<evidence type="ECO:0000256" key="4">
    <source>
        <dbReference type="ARBA" id="ARBA00023002"/>
    </source>
</evidence>
<evidence type="ECO:0000259" key="5">
    <source>
        <dbReference type="PROSITE" id="PS51387"/>
    </source>
</evidence>
<dbReference type="PANTHER" id="PTHR42973:SF7">
    <property type="entry name" value="FAD-BINDING PCMH-TYPE DOMAIN-CONTAINING PROTEIN"/>
    <property type="match status" value="1"/>
</dbReference>
<name>A0A8H4WYB0_9HYPO</name>
<reference evidence="6" key="2">
    <citation type="submission" date="2020-05" db="EMBL/GenBank/DDBJ databases">
        <authorList>
            <person name="Kim H.-S."/>
            <person name="Proctor R.H."/>
            <person name="Brown D.W."/>
        </authorList>
    </citation>
    <scope>NUCLEOTIDE SEQUENCE</scope>
    <source>
        <strain evidence="6">NRRL 20472</strain>
    </source>
</reference>
<dbReference type="PROSITE" id="PS51387">
    <property type="entry name" value="FAD_PCMH"/>
    <property type="match status" value="1"/>
</dbReference>
<accession>A0A8H4WYB0</accession>
<dbReference type="Proteomes" id="UP000622797">
    <property type="component" value="Unassembled WGS sequence"/>
</dbReference>
<keyword evidence="2" id="KW-0285">Flavoprotein</keyword>
<evidence type="ECO:0000313" key="6">
    <source>
        <dbReference type="EMBL" id="KAF4954962.1"/>
    </source>
</evidence>
<proteinExistence type="inferred from homology"/>
<dbReference type="GO" id="GO:0071949">
    <property type="term" value="F:FAD binding"/>
    <property type="evidence" value="ECO:0007669"/>
    <property type="project" value="InterPro"/>
</dbReference>
<evidence type="ECO:0000256" key="3">
    <source>
        <dbReference type="ARBA" id="ARBA00022827"/>
    </source>
</evidence>
<comment type="similarity">
    <text evidence="1">Belongs to the oxygen-dependent FAD-linked oxidoreductase family.</text>
</comment>
<dbReference type="Gene3D" id="3.30.465.10">
    <property type="match status" value="1"/>
</dbReference>
<dbReference type="SUPFAM" id="SSF56176">
    <property type="entry name" value="FAD-binding/transporter-associated domain-like"/>
    <property type="match status" value="1"/>
</dbReference>
<keyword evidence="7" id="KW-1185">Reference proteome</keyword>
<dbReference type="OrthoDB" id="407275at2759"/>
<dbReference type="PANTHER" id="PTHR42973">
    <property type="entry name" value="BINDING OXIDOREDUCTASE, PUTATIVE (AFU_ORTHOLOGUE AFUA_1G17690)-RELATED"/>
    <property type="match status" value="1"/>
</dbReference>
<keyword evidence="3" id="KW-0274">FAD</keyword>
<dbReference type="InterPro" id="IPR050416">
    <property type="entry name" value="FAD-linked_Oxidoreductase"/>
</dbReference>
<reference evidence="6" key="1">
    <citation type="journal article" date="2020" name="BMC Genomics">
        <title>Correction to: Identification and distribution of gene clusters required for synthesis of sphingolipid metabolism inhibitors in diverse species of the filamentous fungus Fusarium.</title>
        <authorList>
            <person name="Kim H.S."/>
            <person name="Lohmar J.M."/>
            <person name="Busman M."/>
            <person name="Brown D.W."/>
            <person name="Naumann T.A."/>
            <person name="Divon H.H."/>
            <person name="Lysoe E."/>
            <person name="Uhlig S."/>
            <person name="Proctor R.H."/>
        </authorList>
    </citation>
    <scope>NUCLEOTIDE SEQUENCE</scope>
    <source>
        <strain evidence="6">NRRL 20472</strain>
    </source>
</reference>
<gene>
    <name evidence="6" type="ORF">FSARC_11991</name>
</gene>
<evidence type="ECO:0000256" key="1">
    <source>
        <dbReference type="ARBA" id="ARBA00005466"/>
    </source>
</evidence>
<dbReference type="InterPro" id="IPR006094">
    <property type="entry name" value="Oxid_FAD_bind_N"/>
</dbReference>
<organism evidence="6 7">
    <name type="scientific">Fusarium sarcochroum</name>
    <dbReference type="NCBI Taxonomy" id="1208366"/>
    <lineage>
        <taxon>Eukaryota</taxon>
        <taxon>Fungi</taxon>
        <taxon>Dikarya</taxon>
        <taxon>Ascomycota</taxon>
        <taxon>Pezizomycotina</taxon>
        <taxon>Sordariomycetes</taxon>
        <taxon>Hypocreomycetidae</taxon>
        <taxon>Hypocreales</taxon>
        <taxon>Nectriaceae</taxon>
        <taxon>Fusarium</taxon>
        <taxon>Fusarium lateritium species complex</taxon>
    </lineage>
</organism>
<dbReference type="GO" id="GO:0016491">
    <property type="term" value="F:oxidoreductase activity"/>
    <property type="evidence" value="ECO:0007669"/>
    <property type="project" value="UniProtKB-KW"/>
</dbReference>
<dbReference type="AlphaFoldDB" id="A0A8H4WYB0"/>
<dbReference type="InterPro" id="IPR016166">
    <property type="entry name" value="FAD-bd_PCMH"/>
</dbReference>
<evidence type="ECO:0000256" key="2">
    <source>
        <dbReference type="ARBA" id="ARBA00022630"/>
    </source>
</evidence>
<evidence type="ECO:0000313" key="7">
    <source>
        <dbReference type="Proteomes" id="UP000622797"/>
    </source>
</evidence>
<comment type="caution">
    <text evidence="6">The sequence shown here is derived from an EMBL/GenBank/DDBJ whole genome shotgun (WGS) entry which is preliminary data.</text>
</comment>
<protein>
    <recommendedName>
        <fullName evidence="5">FAD-binding PCMH-type domain-containing protein</fullName>
    </recommendedName>
</protein>
<dbReference type="EMBL" id="JABEXW010000796">
    <property type="protein sequence ID" value="KAF4954962.1"/>
    <property type="molecule type" value="Genomic_DNA"/>
</dbReference>
<feature type="domain" description="FAD-binding PCMH-type" evidence="5">
    <location>
        <begin position="49"/>
        <end position="215"/>
    </location>
</feature>
<keyword evidence="4" id="KW-0560">Oxidoreductase</keyword>
<sequence>MENSPDAAAMSSPTTYQLHSILHDQGIPFVVQGSADFDSTQESYTGKHTDIQPGVITRPQSPEQVSTIVKACLSFNLEPVVRGGGHDMFGRFSAPGAVSIDLRDLNTVTVSVDKSRARVGGGTTNYQVLEALNEHGLTAPTGSCGTVGFSGWCLGGGFGTYMHSYGLGADQIVGARVVNANGELIDADDRLLKGLRGGGGSLAVVVELEIKTWPLCEVSLPRMILFFH</sequence>
<dbReference type="InterPro" id="IPR016169">
    <property type="entry name" value="FAD-bd_PCMH_sub2"/>
</dbReference>